<dbReference type="PATRIC" id="fig|1255043.3.peg.1253"/>
<dbReference type="HOGENOM" id="CLU_3174290_0_0_6"/>
<organism evidence="1 2">
    <name type="scientific">Thioalkalivibrio nitratireducens (strain DSM 14787 / UNIQEM 213 / ALEN2)</name>
    <dbReference type="NCBI Taxonomy" id="1255043"/>
    <lineage>
        <taxon>Bacteria</taxon>
        <taxon>Pseudomonadati</taxon>
        <taxon>Pseudomonadota</taxon>
        <taxon>Gammaproteobacteria</taxon>
        <taxon>Chromatiales</taxon>
        <taxon>Ectothiorhodospiraceae</taxon>
        <taxon>Thioalkalivibrio</taxon>
    </lineage>
</organism>
<gene>
    <name evidence="1" type="ordered locus">TVNIR_1240</name>
</gene>
<dbReference type="RefSeq" id="WP_015258050.1">
    <property type="nucleotide sequence ID" value="NC_019902.2"/>
</dbReference>
<proteinExistence type="predicted"/>
<protein>
    <submittedName>
        <fullName evidence="1">Uncharacterized protein</fullName>
    </submittedName>
</protein>
<dbReference type="Proteomes" id="UP000010809">
    <property type="component" value="Chromosome"/>
</dbReference>
<keyword evidence="2" id="KW-1185">Reference proteome</keyword>
<accession>L0DV66</accession>
<name>L0DV66_THIND</name>
<dbReference type="AlphaFoldDB" id="L0DV66"/>
<reference evidence="1" key="1">
    <citation type="submission" date="2015-12" db="EMBL/GenBank/DDBJ databases">
        <authorList>
            <person name="Tikhonova T.V."/>
            <person name="Pavlov A.R."/>
            <person name="Beletsky A.V."/>
            <person name="Mardanov A.V."/>
            <person name="Sorokin D.Y."/>
            <person name="Ravin N.V."/>
            <person name="Popov V.O."/>
        </authorList>
    </citation>
    <scope>NUCLEOTIDE SEQUENCE</scope>
    <source>
        <strain evidence="1">DSM 14787</strain>
    </source>
</reference>
<evidence type="ECO:0000313" key="2">
    <source>
        <dbReference type="Proteomes" id="UP000010809"/>
    </source>
</evidence>
<dbReference type="KEGG" id="tni:TVNIR_1240"/>
<evidence type="ECO:0000313" key="1">
    <source>
        <dbReference type="EMBL" id="AGA32913.1"/>
    </source>
</evidence>
<dbReference type="EMBL" id="CP003989">
    <property type="protein sequence ID" value="AGA32913.1"/>
    <property type="molecule type" value="Genomic_DNA"/>
</dbReference>
<sequence length="47" mass="5014">MVSFTLEASDGGLEMLNPLLSVVERVVEPVLVALNSLLFPLVGSLPF</sequence>